<dbReference type="AlphaFoldDB" id="A0A840YAW9"/>
<dbReference type="InterPro" id="IPR042100">
    <property type="entry name" value="Bug_dom1"/>
</dbReference>
<reference evidence="3 4" key="1">
    <citation type="submission" date="2020-08" db="EMBL/GenBank/DDBJ databases">
        <title>Genomic Encyclopedia of Type Strains, Phase IV (KMG-IV): sequencing the most valuable type-strain genomes for metagenomic binning, comparative biology and taxonomic classification.</title>
        <authorList>
            <person name="Goeker M."/>
        </authorList>
    </citation>
    <scope>NUCLEOTIDE SEQUENCE [LARGE SCALE GENOMIC DNA]</scope>
    <source>
        <strain evidence="3 4">DSM 25895</strain>
    </source>
</reference>
<organism evidence="3 4">
    <name type="scientific">Neoroseomonas alkaliterrae</name>
    <dbReference type="NCBI Taxonomy" id="1452450"/>
    <lineage>
        <taxon>Bacteria</taxon>
        <taxon>Pseudomonadati</taxon>
        <taxon>Pseudomonadota</taxon>
        <taxon>Alphaproteobacteria</taxon>
        <taxon>Acetobacterales</taxon>
        <taxon>Acetobacteraceae</taxon>
        <taxon>Neoroseomonas</taxon>
    </lineage>
</organism>
<dbReference type="PANTHER" id="PTHR42928">
    <property type="entry name" value="TRICARBOXYLATE-BINDING PROTEIN"/>
    <property type="match status" value="1"/>
</dbReference>
<evidence type="ECO:0000256" key="2">
    <source>
        <dbReference type="SAM" id="SignalP"/>
    </source>
</evidence>
<comment type="caution">
    <text evidence="3">The sequence shown here is derived from an EMBL/GenBank/DDBJ whole genome shotgun (WGS) entry which is preliminary data.</text>
</comment>
<name>A0A840YAW9_9PROT</name>
<keyword evidence="3" id="KW-0675">Receptor</keyword>
<dbReference type="Gene3D" id="3.40.190.150">
    <property type="entry name" value="Bordetella uptake gene, domain 1"/>
    <property type="match status" value="1"/>
</dbReference>
<feature type="chain" id="PRO_5032896354" evidence="2">
    <location>
        <begin position="27"/>
        <end position="325"/>
    </location>
</feature>
<dbReference type="Gene3D" id="3.40.190.10">
    <property type="entry name" value="Periplasmic binding protein-like II"/>
    <property type="match status" value="1"/>
</dbReference>
<keyword evidence="4" id="KW-1185">Reference proteome</keyword>
<dbReference type="EMBL" id="JACIJE010000015">
    <property type="protein sequence ID" value="MBB5691692.1"/>
    <property type="molecule type" value="Genomic_DNA"/>
</dbReference>
<protein>
    <submittedName>
        <fullName evidence="3">Tripartite-type tricarboxylate transporter receptor subunit TctC</fullName>
    </submittedName>
</protein>
<dbReference type="RefSeq" id="WP_211842471.1">
    <property type="nucleotide sequence ID" value="NZ_JAAEDJ010000056.1"/>
</dbReference>
<accession>A0A840YAW9</accession>
<feature type="signal peptide" evidence="2">
    <location>
        <begin position="1"/>
        <end position="26"/>
    </location>
</feature>
<dbReference type="Proteomes" id="UP000562254">
    <property type="component" value="Unassembled WGS sequence"/>
</dbReference>
<evidence type="ECO:0000313" key="4">
    <source>
        <dbReference type="Proteomes" id="UP000562254"/>
    </source>
</evidence>
<dbReference type="CDD" id="cd07012">
    <property type="entry name" value="PBP2_Bug_TTT"/>
    <property type="match status" value="1"/>
</dbReference>
<sequence length="325" mass="35149">MSPSIRATRRGILAAGLASLAMPVVAQPAWPAGRPIEIIVGFAPGGGTDVMVRALAQFLAPELPGANFAVVNRPGAGGETAYVALQNARPDGYTLGTINTPGFLSLGVQRRVRYDRAQIRLIARLVDDPSAFVVHRDSPYRTLKDLVEAAKRRPGTISVGSSGIGTDDHLGLTLFEAASGTEFIHVPFAGAGPTRNAVLGRQIDVAGLNLGEIGMLGQENPVLRALAGMGERRWDLMPDVPTFREEGYDVLMSSERGLGAPRGVPDEVAKRLEDAIAKVIATPEWAEKVRQLELAMDFLRGAEWEAQMPAQLRRYQQIWERTPWQ</sequence>
<keyword evidence="2" id="KW-0732">Signal</keyword>
<dbReference type="PANTHER" id="PTHR42928:SF5">
    <property type="entry name" value="BLR1237 PROTEIN"/>
    <property type="match status" value="1"/>
</dbReference>
<comment type="similarity">
    <text evidence="1">Belongs to the UPF0065 (bug) family.</text>
</comment>
<evidence type="ECO:0000256" key="1">
    <source>
        <dbReference type="ARBA" id="ARBA00006987"/>
    </source>
</evidence>
<proteinExistence type="inferred from homology"/>
<gene>
    <name evidence="3" type="ORF">FHS88_003853</name>
</gene>
<dbReference type="SUPFAM" id="SSF53850">
    <property type="entry name" value="Periplasmic binding protein-like II"/>
    <property type="match status" value="1"/>
</dbReference>
<evidence type="ECO:0000313" key="3">
    <source>
        <dbReference type="EMBL" id="MBB5691692.1"/>
    </source>
</evidence>
<dbReference type="PIRSF" id="PIRSF017082">
    <property type="entry name" value="YflP"/>
    <property type="match status" value="1"/>
</dbReference>
<dbReference type="InterPro" id="IPR005064">
    <property type="entry name" value="BUG"/>
</dbReference>
<dbReference type="Pfam" id="PF03401">
    <property type="entry name" value="TctC"/>
    <property type="match status" value="1"/>
</dbReference>